<sequence length="260" mass="28448">MSTDLLSDPALAPFLTPTFTPSAYLDSTLPPLQPPTSLPTSRPIPSTAVPLSTLSTRATTLLSTLDVSTQRLLAQLQTITDEILRIAPRLGYEVDLLRSDAVALAEELDAMRVDVPEPDGLTRLQMLSRVRERVEEVVKVFGDAMDWRLEGEGDGDGNGDGEGNGMKRGQNPEEEIGYLIASGEVEKARERVGRLRLLAGVFEGTVEGPARMAVVEALEKKVEAERRKKGGELEEVVEKREMKKKDDMGGYFGLISRLTN</sequence>
<dbReference type="OrthoDB" id="5406172at2759"/>
<protein>
    <submittedName>
        <fullName evidence="2">Uncharacterized protein</fullName>
    </submittedName>
</protein>
<evidence type="ECO:0000256" key="1">
    <source>
        <dbReference type="SAM" id="MobiDB-lite"/>
    </source>
</evidence>
<gene>
    <name evidence="2" type="ORF">EX30DRAFT_337748</name>
</gene>
<dbReference type="STRING" id="341454.A0A4S2N7Y6"/>
<dbReference type="InParanoid" id="A0A4S2N7Y6"/>
<dbReference type="Gene3D" id="6.10.250.2790">
    <property type="match status" value="1"/>
</dbReference>
<evidence type="ECO:0000313" key="2">
    <source>
        <dbReference type="EMBL" id="TGZ85383.1"/>
    </source>
</evidence>
<dbReference type="AlphaFoldDB" id="A0A4S2N7Y6"/>
<proteinExistence type="predicted"/>
<feature type="region of interest" description="Disordered" evidence="1">
    <location>
        <begin position="149"/>
        <end position="172"/>
    </location>
</feature>
<keyword evidence="3" id="KW-1185">Reference proteome</keyword>
<dbReference type="Proteomes" id="UP000298138">
    <property type="component" value="Unassembled WGS sequence"/>
</dbReference>
<accession>A0A4S2N7Y6</accession>
<name>A0A4S2N7Y6_9PEZI</name>
<dbReference type="EMBL" id="ML220112">
    <property type="protein sequence ID" value="TGZ85383.1"/>
    <property type="molecule type" value="Genomic_DNA"/>
</dbReference>
<evidence type="ECO:0000313" key="3">
    <source>
        <dbReference type="Proteomes" id="UP000298138"/>
    </source>
</evidence>
<organism evidence="2 3">
    <name type="scientific">Ascodesmis nigricans</name>
    <dbReference type="NCBI Taxonomy" id="341454"/>
    <lineage>
        <taxon>Eukaryota</taxon>
        <taxon>Fungi</taxon>
        <taxon>Dikarya</taxon>
        <taxon>Ascomycota</taxon>
        <taxon>Pezizomycotina</taxon>
        <taxon>Pezizomycetes</taxon>
        <taxon>Pezizales</taxon>
        <taxon>Ascodesmidaceae</taxon>
        <taxon>Ascodesmis</taxon>
    </lineage>
</organism>
<reference evidence="2 3" key="1">
    <citation type="submission" date="2019-04" db="EMBL/GenBank/DDBJ databases">
        <title>Comparative genomics and transcriptomics to analyze fruiting body development in filamentous ascomycetes.</title>
        <authorList>
            <consortium name="DOE Joint Genome Institute"/>
            <person name="Lutkenhaus R."/>
            <person name="Traeger S."/>
            <person name="Breuer J."/>
            <person name="Kuo A."/>
            <person name="Lipzen A."/>
            <person name="Pangilinan J."/>
            <person name="Dilworth D."/>
            <person name="Sandor L."/>
            <person name="Poggeler S."/>
            <person name="Barry K."/>
            <person name="Grigoriev I.V."/>
            <person name="Nowrousian M."/>
        </authorList>
    </citation>
    <scope>NUCLEOTIDE SEQUENCE [LARGE SCALE GENOMIC DNA]</scope>
    <source>
        <strain evidence="2 3">CBS 389.68</strain>
    </source>
</reference>